<dbReference type="GO" id="GO:0005737">
    <property type="term" value="C:cytoplasm"/>
    <property type="evidence" value="ECO:0007669"/>
    <property type="project" value="UniProtKB-SubCell"/>
</dbReference>
<dbReference type="InterPro" id="IPR011990">
    <property type="entry name" value="TPR-like_helical_dom_sf"/>
</dbReference>
<feature type="repeat" description="TPR" evidence="2">
    <location>
        <begin position="279"/>
        <end position="312"/>
    </location>
</feature>
<dbReference type="GO" id="GO:0017148">
    <property type="term" value="P:negative regulation of translation"/>
    <property type="evidence" value="ECO:0007669"/>
    <property type="project" value="TreeGrafter"/>
</dbReference>
<protein>
    <recommendedName>
        <fullName evidence="3">CCR4-NOT transcription complex subunit 10</fullName>
    </recommendedName>
</protein>
<comment type="similarity">
    <text evidence="1 3">Belongs to the CNOT10 family.</text>
</comment>
<sequence length="668" mass="75410">MTEKEEEKSMDCASEQEREIAQTALTEFQKFNYAACLQSINKLESRTFDLKVAHNKLVAEYYKSDLRSTEAFQKNLVSFYSQFKLRLEKLDDVDHCVAHYNQAVLLYHQKQYTQATRIMERVYKFIEPMDENLAQQVGLLLVELQMSTKQLDKASGLLSFLENQLFNSNPVVLKQGEKVSKVNDKDKKVCTVSSATIEQFKKKLLRYKARCFLMTHSLSGASEEIKKMEEQNEMYIGTVFLKANLLYLEGNYEAAVETLNNINPEGDLNSSTTDESYSVILYNNLGTIYHAMGKHHLACHHYQKAIKADIEFNQNKTNEDKPLYRLGSSRYHELIYNLGISLLHAGRSTDAFDCLIIAVRRYHRNSRLWLRLAECCIHVHKESNEIDFNIQKKLKDMVVEIIGTKKHQKIVLTKNLSNDKKYSVEGEPYAVPVPTLEFASLCLRNAYLLLPSDTTSPIPLLLIPGVTPPAPPPSPGPAPSVPLSPNCISALKNSILAASAYVCLCLGDYLLALEYARNLLTQPKLLGVHRLLGHLYAAEALVLLDKIADALEHLNPENVKDISLHLPVSEIINEKDNIATNPPSKWFPTNLISARAVIHYNIAVCKTLRGQLDQAATLLKQIWKGCGSNSQVPALIIMLVLYIELQLGHADVARSLIKQYSLQCRVNG</sequence>
<dbReference type="EMBL" id="JAVRBK010000002">
    <property type="protein sequence ID" value="KAK5647472.1"/>
    <property type="molecule type" value="Genomic_DNA"/>
</dbReference>
<dbReference type="PANTHER" id="PTHR12979:SF5">
    <property type="entry name" value="CCR4-NOT TRANSCRIPTION COMPLEX SUBUNIT 10"/>
    <property type="match status" value="1"/>
</dbReference>
<accession>A0AAN7VGF9</accession>
<dbReference type="Proteomes" id="UP001329430">
    <property type="component" value="Chromosome 2"/>
</dbReference>
<evidence type="ECO:0000256" key="1">
    <source>
        <dbReference type="ARBA" id="ARBA00010080"/>
    </source>
</evidence>
<keyword evidence="3" id="KW-0804">Transcription</keyword>
<evidence type="ECO:0000256" key="2">
    <source>
        <dbReference type="PROSITE-ProRule" id="PRU00339"/>
    </source>
</evidence>
<proteinExistence type="inferred from homology"/>
<evidence type="ECO:0000256" key="3">
    <source>
        <dbReference type="RuleBase" id="RU367083"/>
    </source>
</evidence>
<dbReference type="GO" id="GO:0030014">
    <property type="term" value="C:CCR4-NOT complex"/>
    <property type="evidence" value="ECO:0007669"/>
    <property type="project" value="UniProtKB-UniRule"/>
</dbReference>
<keyword evidence="3" id="KW-0963">Cytoplasm</keyword>
<evidence type="ECO:0000313" key="5">
    <source>
        <dbReference type="Proteomes" id="UP001329430"/>
    </source>
</evidence>
<dbReference type="InterPro" id="IPR039740">
    <property type="entry name" value="CNOT10"/>
</dbReference>
<comment type="subcellular location">
    <subcellularLocation>
        <location evidence="3">Cytoplasm</location>
    </subcellularLocation>
    <subcellularLocation>
        <location evidence="3">Nucleus</location>
    </subcellularLocation>
</comment>
<name>A0AAN7VGF9_9COLE</name>
<organism evidence="4 5">
    <name type="scientific">Pyrocoelia pectoralis</name>
    <dbReference type="NCBI Taxonomy" id="417401"/>
    <lineage>
        <taxon>Eukaryota</taxon>
        <taxon>Metazoa</taxon>
        <taxon>Ecdysozoa</taxon>
        <taxon>Arthropoda</taxon>
        <taxon>Hexapoda</taxon>
        <taxon>Insecta</taxon>
        <taxon>Pterygota</taxon>
        <taxon>Neoptera</taxon>
        <taxon>Endopterygota</taxon>
        <taxon>Coleoptera</taxon>
        <taxon>Polyphaga</taxon>
        <taxon>Elateriformia</taxon>
        <taxon>Elateroidea</taxon>
        <taxon>Lampyridae</taxon>
        <taxon>Lampyrinae</taxon>
        <taxon>Pyrocoelia</taxon>
    </lineage>
</organism>
<dbReference type="SMART" id="SM00028">
    <property type="entry name" value="TPR"/>
    <property type="match status" value="4"/>
</dbReference>
<reference evidence="4 5" key="1">
    <citation type="journal article" date="2024" name="Insects">
        <title>An Improved Chromosome-Level Genome Assembly of the Firefly Pyrocoelia pectoralis.</title>
        <authorList>
            <person name="Fu X."/>
            <person name="Meyer-Rochow V.B."/>
            <person name="Ballantyne L."/>
            <person name="Zhu X."/>
        </authorList>
    </citation>
    <scope>NUCLEOTIDE SEQUENCE [LARGE SCALE GENOMIC DNA]</scope>
    <source>
        <strain evidence="4">XCY_ONT2</strain>
    </source>
</reference>
<keyword evidence="3" id="KW-0943">RNA-mediated gene silencing</keyword>
<dbReference type="SUPFAM" id="SSF48452">
    <property type="entry name" value="TPR-like"/>
    <property type="match status" value="2"/>
</dbReference>
<comment type="caution">
    <text evidence="4">The sequence shown here is derived from an EMBL/GenBank/DDBJ whole genome shotgun (WGS) entry which is preliminary data.</text>
</comment>
<gene>
    <name evidence="4" type="ORF">RI129_002364</name>
</gene>
<dbReference type="Pfam" id="PF13181">
    <property type="entry name" value="TPR_8"/>
    <property type="match status" value="1"/>
</dbReference>
<dbReference type="GO" id="GO:0031047">
    <property type="term" value="P:regulatory ncRNA-mediated gene silencing"/>
    <property type="evidence" value="ECO:0007669"/>
    <property type="project" value="UniProtKB-UniRule"/>
</dbReference>
<keyword evidence="2" id="KW-0802">TPR repeat</keyword>
<dbReference type="GO" id="GO:0006402">
    <property type="term" value="P:mRNA catabolic process"/>
    <property type="evidence" value="ECO:0007669"/>
    <property type="project" value="TreeGrafter"/>
</dbReference>
<dbReference type="InterPro" id="IPR019734">
    <property type="entry name" value="TPR_rpt"/>
</dbReference>
<keyword evidence="3" id="KW-0810">Translation regulation</keyword>
<dbReference type="AlphaFoldDB" id="A0AAN7VGF9"/>
<keyword evidence="5" id="KW-1185">Reference proteome</keyword>
<keyword evidence="3" id="KW-0539">Nucleus</keyword>
<comment type="function">
    <text evidence="3">Component of the CCR4-NOT complex which is one of the major cellular mRNA deadenylases and is linked to various cellular processes including bulk mRNA degradation, miRNA-mediated repression, translational repression during translational initiation and general transcription regulation.</text>
</comment>
<dbReference type="PROSITE" id="PS50005">
    <property type="entry name" value="TPR"/>
    <property type="match status" value="1"/>
</dbReference>
<dbReference type="Gene3D" id="1.25.40.10">
    <property type="entry name" value="Tetratricopeptide repeat domain"/>
    <property type="match status" value="2"/>
</dbReference>
<dbReference type="GO" id="GO:0005634">
    <property type="term" value="C:nucleus"/>
    <property type="evidence" value="ECO:0007669"/>
    <property type="project" value="UniProtKB-SubCell"/>
</dbReference>
<keyword evidence="3" id="KW-0805">Transcription regulation</keyword>
<evidence type="ECO:0000313" key="4">
    <source>
        <dbReference type="EMBL" id="KAK5647472.1"/>
    </source>
</evidence>
<dbReference type="PANTHER" id="PTHR12979">
    <property type="entry name" value="CCR4-NOT TRANSCRIPTION COMPLEX SUBUNIT 10"/>
    <property type="match status" value="1"/>
</dbReference>